<accession>A0A518DEH4</accession>
<keyword evidence="8" id="KW-1185">Reference proteome</keyword>
<dbReference type="RefSeq" id="WP_145287245.1">
    <property type="nucleotide sequence ID" value="NZ_CP036291.1"/>
</dbReference>
<feature type="domain" description="SD-repeat containing protein B" evidence="6">
    <location>
        <begin position="842"/>
        <end position="920"/>
    </location>
</feature>
<feature type="domain" description="SD-repeat containing protein B" evidence="6">
    <location>
        <begin position="1053"/>
        <end position="1129"/>
    </location>
</feature>
<organism evidence="7 8">
    <name type="scientific">Pirellulimonas nuda</name>
    <dbReference type="NCBI Taxonomy" id="2528009"/>
    <lineage>
        <taxon>Bacteria</taxon>
        <taxon>Pseudomonadati</taxon>
        <taxon>Planctomycetota</taxon>
        <taxon>Planctomycetia</taxon>
        <taxon>Pirellulales</taxon>
        <taxon>Lacipirellulaceae</taxon>
        <taxon>Pirellulimonas</taxon>
    </lineage>
</organism>
<dbReference type="InterPro" id="IPR033764">
    <property type="entry name" value="Sdr_B"/>
</dbReference>
<feature type="domain" description="SD-repeat containing protein B" evidence="6">
    <location>
        <begin position="392"/>
        <end position="455"/>
    </location>
</feature>
<keyword evidence="3" id="KW-0964">Secreted</keyword>
<evidence type="ECO:0000256" key="4">
    <source>
        <dbReference type="ARBA" id="ARBA00022729"/>
    </source>
</evidence>
<sequence>MGLFRTLGLVSAKPAVKLRRTRGVFEQMEPRQMLAGDGIAPPQVLLGSVYFENDTGQDQEGDVIQVSFVGGAAGTTLDRLVISGDKQGDGLSTGDVIFDTADGGLGDFGAVGLSVLSHDGFTITSMTVVDGGSQIIFTFDGFEAGEKFAFTLDADEAQYVDGDSIDVNSIVEGGEFQRSIMTGEFTAPDYDKLTLTGQYWDAFDTRRDDAESATGGSLALPRDSYSTHDVYVNFVSAVDKTNRTAGAVAYAPQVPLATLSGYVYHDRSDDGSFDRDTEEPIPGVTVELLDAEGNPTGRTTTTDANGFYEFRELQPGKYGVREFQPADYFDGKDTPGTHGGVAASEAAGVVDRITGAMLGFGDNGLEYNFGELLAGSIAGRVGASNGPDCNFDNPDIPLEGVRIDLLDQNGAFIRSTTTDSQGRYKFEGLKPGSYQVKEHQPEGYYDGGERAGTAGGQVSNDLITAIAIGSAVNAVNYDFCEKVGADLSGYVYHDRSDDGVYDPSETPIAGVTLKLLRSDGTDTGQRAVTNSQGYYQFTNLDAGSYCVMEVHPDGWLDGKDTAGSHGGEADPAVGADMICEIALNFGDDAVNYNFGELLPGSIAGRVHVDLDGDCEYVPGEQLLSGVKIDLLDGDGNFIRSTTTNAQGEYIFTGLRPGKFQVREHQPEGYYDGGENVGTAGGTANNDWIVGINLGSDQDAVRYDFCEKLGANLSGYVYHDRSDDGVFDTTESPIPDVLLKLLRGDGTDTGLRATTNAQGYYEFTNLDAGKYTVMEVQPAAYYDGKDTPGTTGGAADTTVGGDMISQIMLAYGDNSLRNNFGELLAASIAGRVHASTGPDCDFDNPEILLAGVKIDLLDANGNFIRSTTTNELGQYSFTGLRPGTYQVFEHQPTDYYDGGERAGTAGGDVTNDRVTGITLGSEQAAVNYDFCEKVGADLSGYVYHDRSDDGVYDPTETPIAGVTLKLLRSDGTDTGQRAVTNSQGYYRFTNLDAGSYCVMEVHPDGWLDGKDTAGSHGGEADPAVGADMICEITLNFGDDAVNYNFGELLPGSIAGRAHADLDGDCEYDPGEQLLSGVKIDLLDGDGNFIRSTTTDIKGEYSFTDLRPGKYQVREHQPTGYYDGGEKAGTAGGTANNDWIVGINLGSDQDAVRYDFCELPPAMLSGYVFIDGAVIYSPDGSVPDDLASIRDGQRTGDDTPLAGVTVELRNGITGDPIFGEELLPGVYPDGPVRTTTDANGFYKFNGLYAAVYAVVEISPPELIDGIDTPGSLGGLAVNENPYGLGQSGVPGEGPAIGGDLRLMQLLYTQVGTDAIVRIQLKVGQSSVENNFSEVRVTKPLIPPPQPLPEPPRPVVFTPPNFVPQAPLIPLLVTPSTPRKIYDGVGVMGYTWHLSVVNGGAPRHTAEEVEAMARLASARFDAASWERVALDEAQWKLVEDDAELSQLREELFGDPNAIPIAGDWDGDGRVEIGVFIDGQWLLDLDGDGRWGRGDLWAKLGTRDDLPVTGDWDGDGKTDIGIFGPAWPLDPWAIEREPGLPDAENHPTRLAGKMKNVPPSIEDATSGGRIMRRTITGQYRADLIDHVFHYGAPGDAAVAGDWNGDGIRSVGVFRDGVWELDVNGDGRFDERDATVAFGATGDIPVVGDWDGDGIDDLGVFRGGHWLVDSNGDRVLDATDQAFDLGAPGDRPIAGDWDGDGADEPAVLGPATSDAEVRLTQRAG</sequence>
<evidence type="ECO:0000256" key="3">
    <source>
        <dbReference type="ARBA" id="ARBA00022525"/>
    </source>
</evidence>
<feature type="domain" description="SD-repeat containing protein B" evidence="6">
    <location>
        <begin position="601"/>
        <end position="679"/>
    </location>
</feature>
<evidence type="ECO:0000313" key="7">
    <source>
        <dbReference type="EMBL" id="QDU89881.1"/>
    </source>
</evidence>
<feature type="domain" description="SD-repeat containing protein B" evidence="6">
    <location>
        <begin position="259"/>
        <end position="354"/>
    </location>
</feature>
<evidence type="ECO:0000256" key="5">
    <source>
        <dbReference type="SAM" id="MobiDB-lite"/>
    </source>
</evidence>
<feature type="domain" description="SD-repeat containing protein B" evidence="6">
    <location>
        <begin position="712"/>
        <end position="814"/>
    </location>
</feature>
<keyword evidence="4" id="KW-0732">Signal</keyword>
<dbReference type="Gene3D" id="2.60.40.10">
    <property type="entry name" value="Immunoglobulins"/>
    <property type="match status" value="9"/>
</dbReference>
<gene>
    <name evidence="7" type="primary">sdrD_2</name>
    <name evidence="7" type="ORF">Pla175_32770</name>
</gene>
<evidence type="ECO:0000256" key="1">
    <source>
        <dbReference type="ARBA" id="ARBA00004613"/>
    </source>
</evidence>
<feature type="domain" description="SD-repeat containing protein B" evidence="6">
    <location>
        <begin position="487"/>
        <end position="571"/>
    </location>
</feature>
<dbReference type="Pfam" id="PF17210">
    <property type="entry name" value="SdrD_B"/>
    <property type="match status" value="8"/>
</dbReference>
<dbReference type="KEGG" id="pnd:Pla175_32770"/>
<dbReference type="SUPFAM" id="SSF117074">
    <property type="entry name" value="Hypothetical protein PA1324"/>
    <property type="match status" value="9"/>
</dbReference>
<comment type="similarity">
    <text evidence="2">Belongs to the serine-aspartate repeat-containing protein (SDr) family.</text>
</comment>
<dbReference type="EMBL" id="CP036291">
    <property type="protein sequence ID" value="QDU89881.1"/>
    <property type="molecule type" value="Genomic_DNA"/>
</dbReference>
<dbReference type="SUPFAM" id="SSF69318">
    <property type="entry name" value="Integrin alpha N-terminal domain"/>
    <property type="match status" value="1"/>
</dbReference>
<proteinExistence type="inferred from homology"/>
<feature type="compositionally biased region" description="Basic and acidic residues" evidence="5">
    <location>
        <begin position="1710"/>
        <end position="1719"/>
    </location>
</feature>
<dbReference type="InterPro" id="IPR013783">
    <property type="entry name" value="Ig-like_fold"/>
</dbReference>
<evidence type="ECO:0000313" key="8">
    <source>
        <dbReference type="Proteomes" id="UP000317429"/>
    </source>
</evidence>
<dbReference type="InterPro" id="IPR028994">
    <property type="entry name" value="Integrin_alpha_N"/>
</dbReference>
<comment type="subcellular location">
    <subcellularLocation>
        <location evidence="1">Secreted</location>
    </subcellularLocation>
</comment>
<dbReference type="PANTHER" id="PTHR36108:SF13">
    <property type="entry name" value="COLOSSIN-B-RELATED"/>
    <property type="match status" value="1"/>
</dbReference>
<dbReference type="Proteomes" id="UP000317429">
    <property type="component" value="Chromosome"/>
</dbReference>
<feature type="region of interest" description="Disordered" evidence="5">
    <location>
        <begin position="1682"/>
        <end position="1719"/>
    </location>
</feature>
<name>A0A518DEH4_9BACT</name>
<evidence type="ECO:0000259" key="6">
    <source>
        <dbReference type="Pfam" id="PF17210"/>
    </source>
</evidence>
<reference evidence="7 8" key="1">
    <citation type="submission" date="2019-02" db="EMBL/GenBank/DDBJ databases">
        <title>Deep-cultivation of Planctomycetes and their phenomic and genomic characterization uncovers novel biology.</title>
        <authorList>
            <person name="Wiegand S."/>
            <person name="Jogler M."/>
            <person name="Boedeker C."/>
            <person name="Pinto D."/>
            <person name="Vollmers J."/>
            <person name="Rivas-Marin E."/>
            <person name="Kohn T."/>
            <person name="Peeters S.H."/>
            <person name="Heuer A."/>
            <person name="Rast P."/>
            <person name="Oberbeckmann S."/>
            <person name="Bunk B."/>
            <person name="Jeske O."/>
            <person name="Meyerdierks A."/>
            <person name="Storesund J.E."/>
            <person name="Kallscheuer N."/>
            <person name="Luecker S."/>
            <person name="Lage O.M."/>
            <person name="Pohl T."/>
            <person name="Merkel B.J."/>
            <person name="Hornburger P."/>
            <person name="Mueller R.-W."/>
            <person name="Bruemmer F."/>
            <person name="Labrenz M."/>
            <person name="Spormann A.M."/>
            <person name="Op den Camp H."/>
            <person name="Overmann J."/>
            <person name="Amann R."/>
            <person name="Jetten M.S.M."/>
            <person name="Mascher T."/>
            <person name="Medema M.H."/>
            <person name="Devos D.P."/>
            <person name="Kaster A.-K."/>
            <person name="Ovreas L."/>
            <person name="Rohde M."/>
            <person name="Galperin M.Y."/>
            <person name="Jogler C."/>
        </authorList>
    </citation>
    <scope>NUCLEOTIDE SEQUENCE [LARGE SCALE GENOMIC DNA]</scope>
    <source>
        <strain evidence="7 8">Pla175</strain>
    </source>
</reference>
<feature type="domain" description="SD-repeat containing protein B" evidence="6">
    <location>
        <begin position="937"/>
        <end position="1043"/>
    </location>
</feature>
<dbReference type="OrthoDB" id="254354at2"/>
<dbReference type="GO" id="GO:0005576">
    <property type="term" value="C:extracellular region"/>
    <property type="evidence" value="ECO:0007669"/>
    <property type="project" value="UniProtKB-SubCell"/>
</dbReference>
<protein>
    <submittedName>
        <fullName evidence="7">Serine-aspartate repeat-containing protein D</fullName>
    </submittedName>
</protein>
<evidence type="ECO:0000256" key="2">
    <source>
        <dbReference type="ARBA" id="ARBA00007257"/>
    </source>
</evidence>
<dbReference type="PANTHER" id="PTHR36108">
    <property type="entry name" value="COLOSSIN-B-RELATED"/>
    <property type="match status" value="1"/>
</dbReference>